<protein>
    <recommendedName>
        <fullName evidence="12">Nab N-terminal domain-containing protein</fullName>
    </recommendedName>
</protein>
<keyword evidence="6" id="KW-0539">Nucleus</keyword>
<evidence type="ECO:0000259" key="9">
    <source>
        <dbReference type="Pfam" id="PF04905"/>
    </source>
</evidence>
<dbReference type="Gene3D" id="1.10.150.50">
    <property type="entry name" value="Transcription Factor, Ets-1"/>
    <property type="match status" value="1"/>
</dbReference>
<organism evidence="10 11">
    <name type="scientific">Tigriopus californicus</name>
    <name type="common">Marine copepod</name>
    <dbReference type="NCBI Taxonomy" id="6832"/>
    <lineage>
        <taxon>Eukaryota</taxon>
        <taxon>Metazoa</taxon>
        <taxon>Ecdysozoa</taxon>
        <taxon>Arthropoda</taxon>
        <taxon>Crustacea</taxon>
        <taxon>Multicrustacea</taxon>
        <taxon>Hexanauplia</taxon>
        <taxon>Copepoda</taxon>
        <taxon>Harpacticoida</taxon>
        <taxon>Harpacticidae</taxon>
        <taxon>Tigriopus</taxon>
    </lineage>
</organism>
<dbReference type="OMA" id="LCMRDTA"/>
<keyword evidence="5" id="KW-0804">Transcription</keyword>
<dbReference type="Pfam" id="PF04905">
    <property type="entry name" value="NCD2"/>
    <property type="match status" value="1"/>
</dbReference>
<accession>A0A553NVR2</accession>
<dbReference type="CDD" id="cd09487">
    <property type="entry name" value="SAM_superfamily"/>
    <property type="match status" value="1"/>
</dbReference>
<feature type="domain" description="NAB co-repressor" evidence="9">
    <location>
        <begin position="367"/>
        <end position="413"/>
    </location>
</feature>
<evidence type="ECO:0000256" key="2">
    <source>
        <dbReference type="ARBA" id="ARBA00008864"/>
    </source>
</evidence>
<comment type="similarity">
    <text evidence="2">Belongs to the NAB family.</text>
</comment>
<dbReference type="GO" id="GO:0005634">
    <property type="term" value="C:nucleus"/>
    <property type="evidence" value="ECO:0007669"/>
    <property type="project" value="UniProtKB-SubCell"/>
</dbReference>
<dbReference type="GO" id="GO:0045892">
    <property type="term" value="P:negative regulation of DNA-templated transcription"/>
    <property type="evidence" value="ECO:0007669"/>
    <property type="project" value="InterPro"/>
</dbReference>
<feature type="compositionally biased region" description="Polar residues" evidence="7">
    <location>
        <begin position="471"/>
        <end position="480"/>
    </location>
</feature>
<dbReference type="AlphaFoldDB" id="A0A553NVR2"/>
<proteinExistence type="inferred from homology"/>
<feature type="region of interest" description="Disordered" evidence="7">
    <location>
        <begin position="429"/>
        <end position="490"/>
    </location>
</feature>
<evidence type="ECO:0000256" key="7">
    <source>
        <dbReference type="SAM" id="MobiDB-lite"/>
    </source>
</evidence>
<evidence type="ECO:0000256" key="3">
    <source>
        <dbReference type="ARBA" id="ARBA00022491"/>
    </source>
</evidence>
<dbReference type="InterPro" id="IPR013761">
    <property type="entry name" value="SAM/pointed_sf"/>
</dbReference>
<dbReference type="InterPro" id="IPR039040">
    <property type="entry name" value="NAB_fam"/>
</dbReference>
<evidence type="ECO:0000256" key="6">
    <source>
        <dbReference type="ARBA" id="ARBA00023242"/>
    </source>
</evidence>
<keyword evidence="11" id="KW-1185">Reference proteome</keyword>
<keyword evidence="4" id="KW-0805">Transcription regulation</keyword>
<evidence type="ECO:0000313" key="10">
    <source>
        <dbReference type="EMBL" id="TRY69521.1"/>
    </source>
</evidence>
<dbReference type="STRING" id="6832.A0A553NVR2"/>
<keyword evidence="3" id="KW-0678">Repressor</keyword>
<dbReference type="EMBL" id="VCGU01000010">
    <property type="protein sequence ID" value="TRY69521.1"/>
    <property type="molecule type" value="Genomic_DNA"/>
</dbReference>
<evidence type="ECO:0000256" key="4">
    <source>
        <dbReference type="ARBA" id="ARBA00023015"/>
    </source>
</evidence>
<feature type="region of interest" description="Disordered" evidence="7">
    <location>
        <begin position="243"/>
        <end position="305"/>
    </location>
</feature>
<dbReference type="InterPro" id="IPR006988">
    <property type="entry name" value="Nab_N"/>
</dbReference>
<dbReference type="Gene3D" id="1.20.120.2010">
    <property type="entry name" value="NAB conserved domain 2"/>
    <property type="match status" value="2"/>
</dbReference>
<feature type="domain" description="Nab N-terminal" evidence="8">
    <location>
        <begin position="55"/>
        <end position="132"/>
    </location>
</feature>
<dbReference type="SUPFAM" id="SSF47769">
    <property type="entry name" value="SAM/Pointed domain"/>
    <property type="match status" value="1"/>
</dbReference>
<evidence type="ECO:0000313" key="11">
    <source>
        <dbReference type="Proteomes" id="UP000318571"/>
    </source>
</evidence>
<comment type="subcellular location">
    <subcellularLocation>
        <location evidence="1">Nucleus</location>
    </subcellularLocation>
</comment>
<sequence length="490" mass="51182">MRIGRKEFSGTRIKAAVFLQARDAFQSESLGGSTENLFSSGISRLVVSVAVTNQPSNESELQLYRVLQRANLLQYYDVFIAQGGDDVHQLCEAGEEEFLEIMALVGMASKPLHVRRLQKALQEWAQNPGLFQAPLVPLSNFTAPSAAAAVIRGGGLACSTPPTVVPSGGATSTAGLTHGPISNASTATGLTTHSPLTIASSMHSSPVTATVLTSSPILPPSTSAPSATSANLSVLASGGGPERGANFLSRSSPPLGAIPFPPSTPPSLPSAGIKDNHNSISSAASAGGSSPAYSQSGMEYPPMSTSPLQLTPVLVEGQIQKIADTAAALVKELPPTFDMKQPTNKKKISKEVEGVLGMPNEDPKKMDEVSVNEAAAQLCYLIPALLTRRDELFPLARQVVRDSGYQYSKGHSRSQFIAGFPSKLFGANSSSVHSNGSDTRHNEDSNSRDSVGGAGDMGGPPAAKKGRYDSSDSQGGSANQAEEEAQLRRK</sequence>
<dbReference type="PANTHER" id="PTHR12623">
    <property type="entry name" value="NGFI-A BINDING PROTEIN"/>
    <property type="match status" value="1"/>
</dbReference>
<evidence type="ECO:0008006" key="12">
    <source>
        <dbReference type="Google" id="ProtNLM"/>
    </source>
</evidence>
<dbReference type="PANTHER" id="PTHR12623:SF10">
    <property type="entry name" value="NGFI-A-BINDING PROTEIN HOMOLOG"/>
    <property type="match status" value="1"/>
</dbReference>
<evidence type="ECO:0000256" key="1">
    <source>
        <dbReference type="ARBA" id="ARBA00004123"/>
    </source>
</evidence>
<evidence type="ECO:0000256" key="5">
    <source>
        <dbReference type="ARBA" id="ARBA00023163"/>
    </source>
</evidence>
<feature type="non-terminal residue" evidence="10">
    <location>
        <position position="490"/>
    </location>
</feature>
<dbReference type="GO" id="GO:0003712">
    <property type="term" value="F:transcription coregulator activity"/>
    <property type="evidence" value="ECO:0007669"/>
    <property type="project" value="InterPro"/>
</dbReference>
<comment type="caution">
    <text evidence="10">The sequence shown here is derived from an EMBL/GenBank/DDBJ whole genome shotgun (WGS) entry which is preliminary data.</text>
</comment>
<dbReference type="Proteomes" id="UP000318571">
    <property type="component" value="Chromosome 1"/>
</dbReference>
<feature type="compositionally biased region" description="Low complexity" evidence="7">
    <location>
        <begin position="279"/>
        <end position="297"/>
    </location>
</feature>
<reference evidence="10 11" key="1">
    <citation type="journal article" date="2018" name="Nat. Ecol. Evol.">
        <title>Genomic signatures of mitonuclear coevolution across populations of Tigriopus californicus.</title>
        <authorList>
            <person name="Barreto F.S."/>
            <person name="Watson E.T."/>
            <person name="Lima T.G."/>
            <person name="Willett C.S."/>
            <person name="Edmands S."/>
            <person name="Li W."/>
            <person name="Burton R.S."/>
        </authorList>
    </citation>
    <scope>NUCLEOTIDE SEQUENCE [LARGE SCALE GENOMIC DNA]</scope>
    <source>
        <strain evidence="10 11">San Diego</strain>
    </source>
</reference>
<gene>
    <name evidence="10" type="ORF">TCAL_15139</name>
</gene>
<feature type="compositionally biased region" description="Pro residues" evidence="7">
    <location>
        <begin position="259"/>
        <end position="268"/>
    </location>
</feature>
<dbReference type="InterPro" id="IPR038398">
    <property type="entry name" value="NCD2_sf"/>
</dbReference>
<evidence type="ECO:0000259" key="8">
    <source>
        <dbReference type="Pfam" id="PF04904"/>
    </source>
</evidence>
<feature type="compositionally biased region" description="Basic and acidic residues" evidence="7">
    <location>
        <begin position="438"/>
        <end position="447"/>
    </location>
</feature>
<name>A0A553NVR2_TIGCA</name>
<dbReference type="InterPro" id="IPR006989">
    <property type="entry name" value="NAB_co-repressor_dom"/>
</dbReference>
<dbReference type="Pfam" id="PF04904">
    <property type="entry name" value="SAM_NCD1"/>
    <property type="match status" value="1"/>
</dbReference>